<keyword evidence="2" id="KW-1185">Reference proteome</keyword>
<accession>I0Z6Z5</accession>
<organism evidence="1 2">
    <name type="scientific">Coccomyxa subellipsoidea (strain C-169)</name>
    <name type="common">Green microalga</name>
    <dbReference type="NCBI Taxonomy" id="574566"/>
    <lineage>
        <taxon>Eukaryota</taxon>
        <taxon>Viridiplantae</taxon>
        <taxon>Chlorophyta</taxon>
        <taxon>core chlorophytes</taxon>
        <taxon>Trebouxiophyceae</taxon>
        <taxon>Trebouxiophyceae incertae sedis</taxon>
        <taxon>Coccomyxaceae</taxon>
        <taxon>Coccomyxa</taxon>
        <taxon>Coccomyxa subellipsoidea</taxon>
    </lineage>
</organism>
<dbReference type="AlphaFoldDB" id="I0Z6Z5"/>
<evidence type="ECO:0000313" key="1">
    <source>
        <dbReference type="EMBL" id="EIE26414.1"/>
    </source>
</evidence>
<name>I0Z6Z5_COCSC</name>
<dbReference type="Proteomes" id="UP000007264">
    <property type="component" value="Unassembled WGS sequence"/>
</dbReference>
<dbReference type="OrthoDB" id="535201at2759"/>
<dbReference type="KEGG" id="csl:COCSUDRAFT_58952"/>
<proteinExistence type="predicted"/>
<sequence length="157" mass="17903">MVLTTWWGASVTTEVDERNPRTVLRYDAHDGFEEEDVEVIFVSKEHLKDCSTESELHWMRESEYDEDEAQGQDEDPDALISMEDLLEQAGGINAPPLEQEAMQRLQQLPMDHQLHLAEAYRNFVEHMAVTLRTKGQANGGVLTEAHVHEAMGELARK</sequence>
<evidence type="ECO:0000313" key="2">
    <source>
        <dbReference type="Proteomes" id="UP000007264"/>
    </source>
</evidence>
<gene>
    <name evidence="1" type="ORF">COCSUDRAFT_58952</name>
</gene>
<protein>
    <submittedName>
        <fullName evidence="1">Uncharacterized protein</fullName>
    </submittedName>
</protein>
<comment type="caution">
    <text evidence="1">The sequence shown here is derived from an EMBL/GenBank/DDBJ whole genome shotgun (WGS) entry which is preliminary data.</text>
</comment>
<dbReference type="RefSeq" id="XP_005650958.1">
    <property type="nucleotide sequence ID" value="XM_005650901.1"/>
</dbReference>
<dbReference type="EMBL" id="AGSI01000002">
    <property type="protein sequence ID" value="EIE26414.1"/>
    <property type="molecule type" value="Genomic_DNA"/>
</dbReference>
<dbReference type="GeneID" id="17044424"/>
<reference evidence="1 2" key="1">
    <citation type="journal article" date="2012" name="Genome Biol.">
        <title>The genome of the polar eukaryotic microalga coccomyxa subellipsoidea reveals traits of cold adaptation.</title>
        <authorList>
            <person name="Blanc G."/>
            <person name="Agarkova I."/>
            <person name="Grimwood J."/>
            <person name="Kuo A."/>
            <person name="Brueggeman A."/>
            <person name="Dunigan D."/>
            <person name="Gurnon J."/>
            <person name="Ladunga I."/>
            <person name="Lindquist E."/>
            <person name="Lucas S."/>
            <person name="Pangilinan J."/>
            <person name="Proschold T."/>
            <person name="Salamov A."/>
            <person name="Schmutz J."/>
            <person name="Weeks D."/>
            <person name="Yamada T."/>
            <person name="Claverie J.M."/>
            <person name="Grigoriev I."/>
            <person name="Van Etten J."/>
            <person name="Lomsadze A."/>
            <person name="Borodovsky M."/>
        </authorList>
    </citation>
    <scope>NUCLEOTIDE SEQUENCE [LARGE SCALE GENOMIC DNA]</scope>
    <source>
        <strain evidence="1 2">C-169</strain>
    </source>
</reference>